<feature type="chain" id="PRO_5015190504" evidence="1">
    <location>
        <begin position="24"/>
        <end position="110"/>
    </location>
</feature>
<gene>
    <name evidence="2" type="ORF">DHEL01_v211290</name>
</gene>
<keyword evidence="3" id="KW-1185">Reference proteome</keyword>
<dbReference type="AlphaFoldDB" id="A0A2P5HJ92"/>
<comment type="caution">
    <text evidence="2">The sequence shown here is derived from an EMBL/GenBank/DDBJ whole genome shotgun (WGS) entry which is preliminary data.</text>
</comment>
<reference evidence="2" key="1">
    <citation type="submission" date="2017-09" db="EMBL/GenBank/DDBJ databases">
        <title>Polyketide synthases of a Diaporthe helianthi virulent isolate.</title>
        <authorList>
            <person name="Baroncelli R."/>
        </authorList>
    </citation>
    <scope>NUCLEOTIDE SEQUENCE [LARGE SCALE GENOMIC DNA]</scope>
    <source>
        <strain evidence="2">7/96</strain>
    </source>
</reference>
<dbReference type="Proteomes" id="UP000094444">
    <property type="component" value="Unassembled WGS sequence"/>
</dbReference>
<dbReference type="EMBL" id="MAVT02001686">
    <property type="protein sequence ID" value="POS70314.1"/>
    <property type="molecule type" value="Genomic_DNA"/>
</dbReference>
<name>A0A2P5HJ92_DIAHE</name>
<proteinExistence type="predicted"/>
<evidence type="ECO:0000313" key="3">
    <source>
        <dbReference type="Proteomes" id="UP000094444"/>
    </source>
</evidence>
<protein>
    <submittedName>
        <fullName evidence="2">Uncharacterized protein</fullName>
    </submittedName>
</protein>
<evidence type="ECO:0000256" key="1">
    <source>
        <dbReference type="SAM" id="SignalP"/>
    </source>
</evidence>
<evidence type="ECO:0000313" key="2">
    <source>
        <dbReference type="EMBL" id="POS70314.1"/>
    </source>
</evidence>
<feature type="signal peptide" evidence="1">
    <location>
        <begin position="1"/>
        <end position="23"/>
    </location>
</feature>
<accession>A0A2P5HJ92</accession>
<dbReference type="OrthoDB" id="10391610at2759"/>
<keyword evidence="1" id="KW-0732">Signal</keyword>
<organism evidence="2 3">
    <name type="scientific">Diaporthe helianthi</name>
    <dbReference type="NCBI Taxonomy" id="158607"/>
    <lineage>
        <taxon>Eukaryota</taxon>
        <taxon>Fungi</taxon>
        <taxon>Dikarya</taxon>
        <taxon>Ascomycota</taxon>
        <taxon>Pezizomycotina</taxon>
        <taxon>Sordariomycetes</taxon>
        <taxon>Sordariomycetidae</taxon>
        <taxon>Diaporthales</taxon>
        <taxon>Diaporthaceae</taxon>
        <taxon>Diaporthe</taxon>
    </lineage>
</organism>
<dbReference type="InParanoid" id="A0A2P5HJ92"/>
<sequence length="110" mass="11808">MVSLQTLYAAVLGFSALLPQATAHQRSATPGVPVIDARLVDASGRALHPEEIADLAGRTVDLMVIDHDTPSFTKRNDLEKRELILVSWYIVAASGADDVEAYADDMDGAE</sequence>